<dbReference type="GO" id="GO:0030488">
    <property type="term" value="P:tRNA methylation"/>
    <property type="evidence" value="ECO:0007669"/>
    <property type="project" value="TreeGrafter"/>
</dbReference>
<dbReference type="Pfam" id="PF21680">
    <property type="entry name" value="GIDA_C_1st"/>
    <property type="match status" value="1"/>
</dbReference>
<evidence type="ECO:0000256" key="7">
    <source>
        <dbReference type="ARBA" id="ARBA00022694"/>
    </source>
</evidence>
<dbReference type="InterPro" id="IPR002218">
    <property type="entry name" value="MnmG-rel"/>
</dbReference>
<comment type="caution">
    <text evidence="12">Lacks conserved residue(s) required for the propagation of feature annotation.</text>
</comment>
<dbReference type="Gene3D" id="1.10.10.1800">
    <property type="entry name" value="tRNA uridine 5-carboxymethylaminomethyl modification enzyme MnmG/GidA"/>
    <property type="match status" value="1"/>
</dbReference>
<protein>
    <recommendedName>
        <fullName evidence="4 12">tRNA uridine 5-carboxymethylaminomethyl modification enzyme MnmG</fullName>
    </recommendedName>
    <alternativeName>
        <fullName evidence="11 12">Glucose-inhibited division protein A</fullName>
    </alternativeName>
</protein>
<evidence type="ECO:0000259" key="13">
    <source>
        <dbReference type="SMART" id="SM01228"/>
    </source>
</evidence>
<dbReference type="Pfam" id="PF13932">
    <property type="entry name" value="SAM_GIDA_C"/>
    <property type="match status" value="1"/>
</dbReference>
<dbReference type="AlphaFoldDB" id="A0A450WA89"/>
<dbReference type="InterPro" id="IPR044920">
    <property type="entry name" value="MnmG_C_subdom_sf"/>
</dbReference>
<evidence type="ECO:0000256" key="2">
    <source>
        <dbReference type="ARBA" id="ARBA00003717"/>
    </source>
</evidence>
<dbReference type="InterPro" id="IPR036188">
    <property type="entry name" value="FAD/NAD-bd_sf"/>
</dbReference>
<dbReference type="InterPro" id="IPR040131">
    <property type="entry name" value="MnmG_N"/>
</dbReference>
<keyword evidence="7 12" id="KW-0819">tRNA processing</keyword>
<dbReference type="InterPro" id="IPR049312">
    <property type="entry name" value="GIDA_C_N"/>
</dbReference>
<dbReference type="InterPro" id="IPR004416">
    <property type="entry name" value="MnmG"/>
</dbReference>
<comment type="similarity">
    <text evidence="3 12">Belongs to the MnmG family.</text>
</comment>
<dbReference type="PROSITE" id="PS01281">
    <property type="entry name" value="GIDA_2"/>
    <property type="match status" value="1"/>
</dbReference>
<accession>A0A450WA89</accession>
<dbReference type="GO" id="GO:0050660">
    <property type="term" value="F:flavin adenine dinucleotide binding"/>
    <property type="evidence" value="ECO:0007669"/>
    <property type="project" value="UniProtKB-UniRule"/>
</dbReference>
<feature type="binding site" evidence="12">
    <location>
        <begin position="42"/>
        <end position="47"/>
    </location>
    <ligand>
        <name>FAD</name>
        <dbReference type="ChEBI" id="CHEBI:57692"/>
    </ligand>
</feature>
<comment type="subcellular location">
    <subcellularLocation>
        <location evidence="12">Cytoplasm</location>
    </subcellularLocation>
</comment>
<evidence type="ECO:0000256" key="3">
    <source>
        <dbReference type="ARBA" id="ARBA00007653"/>
    </source>
</evidence>
<feature type="binding site" evidence="12">
    <location>
        <begin position="302"/>
        <end position="316"/>
    </location>
    <ligand>
        <name>NAD(+)</name>
        <dbReference type="ChEBI" id="CHEBI:57540"/>
    </ligand>
</feature>
<name>A0A450WA89_9GAMM</name>
<dbReference type="FunFam" id="3.50.50.60:FF:000010">
    <property type="entry name" value="tRNA uridine 5-carboxymethylaminomethyl modification enzyme MnmG"/>
    <property type="match status" value="1"/>
</dbReference>
<dbReference type="NCBIfam" id="TIGR00136">
    <property type="entry name" value="mnmG_gidA"/>
    <property type="match status" value="1"/>
</dbReference>
<sequence>MVLEEGIVSIRLSPEGTRNIIDSPADRSIMKYAQAFDVIVVGGGHAGTDAALAAARMGARTLLLTQSIETLGQMSCNPAIGGIGKSHLVKEIDAMGGLMAHAADCSGIQFRVLNARKGPAVRATRGQMDRALYKTVVRRILENQENLTLFQQEADDLIIEADRVMGITTQMGVRFHAPAVVLTVGTFLKGRIHIGMTNHEGGRAGSPPSNPLAERLRALTPRAGRLKTGTPPRIDGKSVDFSRLRMQPGDEPTPVFSYLGNRNEHPRQVPCHITQTNSHTHEIIHASLHRSPLYSGIIQGVGPRYCPSIEDKIVRFADKSSHQIFVEPEGLDTRELYPNGISTSLPFDTQYALVRSIQGFENAHITRPGYAIEYDFFDPRDLEPSLQTKAIRGLFFAGQINGTTGYEEAAAQGLLAGLNAVRYTRDQEPWWPRRNEAYLGVLIDDLITKGTTEPYRMFTSRAEYRLLLREDNADLRLTPQGRALGLVDDRRWRIFEEKREAIEREQQRLRTTWITPARLPPDEAERVLGGPITREYSLFDLLRRPDVRYRDLMSLPCVDPGTGHRADCGADHRANHRADDGSGLDADSGVDRGGGPGIQDLVIEQLEIAAKYHGYIQRQIDDIAKTRLYEETPLPHDLDYQAVPGLSTEVRQRLSETHPATLGQASRIPGVTPVAVSLLLVYLKKSMVTGKQSRE</sequence>
<organism evidence="14">
    <name type="scientific">Candidatus Kentrum sp. LFY</name>
    <dbReference type="NCBI Taxonomy" id="2126342"/>
    <lineage>
        <taxon>Bacteria</taxon>
        <taxon>Pseudomonadati</taxon>
        <taxon>Pseudomonadota</taxon>
        <taxon>Gammaproteobacteria</taxon>
        <taxon>Candidatus Kentrum</taxon>
    </lineage>
</organism>
<dbReference type="Pfam" id="PF01134">
    <property type="entry name" value="GIDA"/>
    <property type="match status" value="1"/>
</dbReference>
<evidence type="ECO:0000256" key="11">
    <source>
        <dbReference type="ARBA" id="ARBA00031800"/>
    </source>
</evidence>
<evidence type="ECO:0000256" key="4">
    <source>
        <dbReference type="ARBA" id="ARBA00020461"/>
    </source>
</evidence>
<keyword evidence="5 12" id="KW-0963">Cytoplasm</keyword>
<dbReference type="Gene3D" id="1.10.150.570">
    <property type="entry name" value="GidA associated domain, C-terminal subdomain"/>
    <property type="match status" value="1"/>
</dbReference>
<dbReference type="PANTHER" id="PTHR11806">
    <property type="entry name" value="GLUCOSE INHIBITED DIVISION PROTEIN A"/>
    <property type="match status" value="1"/>
</dbReference>
<evidence type="ECO:0000256" key="1">
    <source>
        <dbReference type="ARBA" id="ARBA00001974"/>
    </source>
</evidence>
<dbReference type="InterPro" id="IPR026904">
    <property type="entry name" value="MnmG_C"/>
</dbReference>
<evidence type="ECO:0000256" key="10">
    <source>
        <dbReference type="ARBA" id="ARBA00025948"/>
    </source>
</evidence>
<keyword evidence="9 12" id="KW-0520">NAD</keyword>
<comment type="function">
    <text evidence="2 12">NAD-binding protein involved in the addition of a carboxymethylaminomethyl (cmnm) group at the wobble position (U34) of certain tRNAs, forming tRNA-cmnm(5)s(2)U34.</text>
</comment>
<evidence type="ECO:0000256" key="6">
    <source>
        <dbReference type="ARBA" id="ARBA00022630"/>
    </source>
</evidence>
<dbReference type="FunFam" id="1.10.10.1800:FF:000001">
    <property type="entry name" value="tRNA uridine 5-carboxymethylaminomethyl modification enzyme MnmG"/>
    <property type="match status" value="1"/>
</dbReference>
<dbReference type="PANTHER" id="PTHR11806:SF0">
    <property type="entry name" value="PROTEIN MTO1 HOMOLOG, MITOCHONDRIAL"/>
    <property type="match status" value="1"/>
</dbReference>
<evidence type="ECO:0000256" key="8">
    <source>
        <dbReference type="ARBA" id="ARBA00022827"/>
    </source>
</evidence>
<gene>
    <name evidence="12" type="primary">mnmG</name>
    <name evidence="12" type="synonym">gidA</name>
    <name evidence="14" type="ORF">BECKLFY1418C_GA0070996_100473</name>
</gene>
<comment type="subunit">
    <text evidence="10 12">Homodimer. Heterotetramer of two MnmE and two MnmG subunits.</text>
</comment>
<keyword evidence="8 12" id="KW-0274">FAD</keyword>
<comment type="cofactor">
    <cofactor evidence="1 12">
        <name>FAD</name>
        <dbReference type="ChEBI" id="CHEBI:57692"/>
    </cofactor>
</comment>
<proteinExistence type="inferred from homology"/>
<evidence type="ECO:0000256" key="9">
    <source>
        <dbReference type="ARBA" id="ARBA00023027"/>
    </source>
</evidence>
<dbReference type="GO" id="GO:0002098">
    <property type="term" value="P:tRNA wobble uridine modification"/>
    <property type="evidence" value="ECO:0007669"/>
    <property type="project" value="InterPro"/>
</dbReference>
<keyword evidence="6 12" id="KW-0285">Flavoprotein</keyword>
<dbReference type="GO" id="GO:0005829">
    <property type="term" value="C:cytosol"/>
    <property type="evidence" value="ECO:0007669"/>
    <property type="project" value="TreeGrafter"/>
</dbReference>
<dbReference type="SMART" id="SM01228">
    <property type="entry name" value="GIDA_assoc_3"/>
    <property type="match status" value="1"/>
</dbReference>
<evidence type="ECO:0000256" key="12">
    <source>
        <dbReference type="HAMAP-Rule" id="MF_00129"/>
    </source>
</evidence>
<dbReference type="InterPro" id="IPR020595">
    <property type="entry name" value="MnmG-rel_CS"/>
</dbReference>
<dbReference type="Gene3D" id="3.50.50.60">
    <property type="entry name" value="FAD/NAD(P)-binding domain"/>
    <property type="match status" value="2"/>
</dbReference>
<dbReference type="InterPro" id="IPR047001">
    <property type="entry name" value="MnmG_C_subdom"/>
</dbReference>
<dbReference type="EMBL" id="CAADFN010000004">
    <property type="protein sequence ID" value="VFK13861.1"/>
    <property type="molecule type" value="Genomic_DNA"/>
</dbReference>
<evidence type="ECO:0000256" key="5">
    <source>
        <dbReference type="ARBA" id="ARBA00022490"/>
    </source>
</evidence>
<dbReference type="SUPFAM" id="SSF51905">
    <property type="entry name" value="FAD/NAD(P)-binding domain"/>
    <property type="match status" value="1"/>
</dbReference>
<dbReference type="FunFam" id="1.10.150.570:FF:000001">
    <property type="entry name" value="tRNA uridine 5-carboxymethylaminomethyl modification enzyme MnmG"/>
    <property type="match status" value="1"/>
</dbReference>
<dbReference type="FunFam" id="3.50.50.60:FF:000002">
    <property type="entry name" value="tRNA uridine 5-carboxymethylaminomethyl modification enzyme MnmG"/>
    <property type="match status" value="1"/>
</dbReference>
<dbReference type="HAMAP" id="MF_00129">
    <property type="entry name" value="MnmG_GidA"/>
    <property type="match status" value="1"/>
</dbReference>
<reference evidence="14" key="1">
    <citation type="submission" date="2019-02" db="EMBL/GenBank/DDBJ databases">
        <authorList>
            <person name="Gruber-Vodicka R. H."/>
            <person name="Seah K. B. B."/>
        </authorList>
    </citation>
    <scope>NUCLEOTIDE SEQUENCE</scope>
    <source>
        <strain evidence="14">BECK_BY7</strain>
    </source>
</reference>
<dbReference type="PROSITE" id="PS01280">
    <property type="entry name" value="GIDA_1"/>
    <property type="match status" value="1"/>
</dbReference>
<evidence type="ECO:0000313" key="14">
    <source>
        <dbReference type="EMBL" id="VFK13861.1"/>
    </source>
</evidence>
<feature type="domain" description="tRNA uridine 5-carboxymethylaminomethyl modification enzyme C-terminal subdomain" evidence="13">
    <location>
        <begin position="610"/>
        <end position="681"/>
    </location>
</feature>